<dbReference type="EMBL" id="GBQY01000012">
    <property type="protein sequence ID" value="JAC94845.1"/>
    <property type="molecule type" value="Transcribed_RNA"/>
</dbReference>
<evidence type="ECO:0000256" key="1">
    <source>
        <dbReference type="SAM" id="SignalP"/>
    </source>
</evidence>
<reference evidence="2" key="1">
    <citation type="journal article" date="2014" name="Toxicon">
        <title>A bioinformatics survey for conotoxin-like sequences in three turrid snail venom duct transcriptomes.</title>
        <authorList>
            <person name="Gonzales D.T."/>
            <person name="Saloma C.P."/>
        </authorList>
    </citation>
    <scope>NUCLEOTIDE SEQUENCE</scope>
    <source>
        <tissue evidence="2">Venom duct</tissue>
    </source>
</reference>
<keyword evidence="1" id="KW-0732">Signal</keyword>
<organism evidence="2">
    <name type="scientific">Unedogemmula bisaya</name>
    <name type="common">Sea snail</name>
    <name type="synonym">Lophiotoma bisaya</name>
    <dbReference type="NCBI Taxonomy" id="746885"/>
    <lineage>
        <taxon>Eukaryota</taxon>
        <taxon>Metazoa</taxon>
        <taxon>Spiralia</taxon>
        <taxon>Lophotrochozoa</taxon>
        <taxon>Mollusca</taxon>
        <taxon>Gastropoda</taxon>
        <taxon>Caenogastropoda</taxon>
        <taxon>Neogastropoda</taxon>
        <taxon>Conoidea</taxon>
        <taxon>Turridae</taxon>
        <taxon>Unedogemmula</taxon>
    </lineage>
</organism>
<accession>A0A098LXZ5</accession>
<reference evidence="2" key="2">
    <citation type="submission" date="2014-09" db="EMBL/GenBank/DDBJ databases">
        <authorList>
            <person name="Gonzales D.T.T."/>
            <person name="Saloma C.P."/>
        </authorList>
    </citation>
    <scope>NUCLEOTIDE SEQUENCE</scope>
    <source>
        <tissue evidence="2">Venom duct</tissue>
    </source>
</reference>
<name>A0A098LXZ5_UNEBI</name>
<feature type="chain" id="PRO_5001937817" evidence="1">
    <location>
        <begin position="20"/>
        <end position="95"/>
    </location>
</feature>
<dbReference type="AlphaFoldDB" id="A0A098LXZ5"/>
<sequence>MSTLGTLFIVFGLLQLSLTTIQDKRGGQDGVLSELFQIRSRAVHVRYGKLQKRCHAEEDVTCFDHDECCQGTCLCAGTNSPRFKNSPHCNVCESG</sequence>
<evidence type="ECO:0000313" key="2">
    <source>
        <dbReference type="EMBL" id="JAC94845.1"/>
    </source>
</evidence>
<proteinExistence type="predicted"/>
<feature type="signal peptide" evidence="1">
    <location>
        <begin position="1"/>
        <end position="19"/>
    </location>
</feature>
<protein>
    <submittedName>
        <fullName evidence="2">Ubs_12 putative toxin</fullName>
    </submittedName>
</protein>